<dbReference type="Pfam" id="PF01323">
    <property type="entry name" value="DSBA"/>
    <property type="match status" value="1"/>
</dbReference>
<name>A0ABV3ZBJ0_9BACT</name>
<dbReference type="SUPFAM" id="SSF52833">
    <property type="entry name" value="Thioredoxin-like"/>
    <property type="match status" value="1"/>
</dbReference>
<gene>
    <name evidence="2" type="ORF">QTN47_06995</name>
</gene>
<sequence length="229" mass="25470">MNVEIWSDIMCPFCYIGKRKFEAALKQFDHKEDIKVTWRSFQLNPELNAKPGTHIDQYLAEHKGWTVEYARKVNQQVTDMAKQAGLEYDFDKAVVANTALAHQLIHIADKKGLGDAAKETLLKAYFTDGENVGDVETLVAIGVKLGLQQDEVREALETGRYEDEVFADQQRAAEIGVRGVPFFVFDEKYAVSGAQPSEVFLGALQQSWTEAQAAPGDEGGFCTVDGKCN</sequence>
<evidence type="ECO:0000259" key="1">
    <source>
        <dbReference type="Pfam" id="PF01323"/>
    </source>
</evidence>
<keyword evidence="3" id="KW-1185">Reference proteome</keyword>
<dbReference type="RefSeq" id="WP_369328638.1">
    <property type="nucleotide sequence ID" value="NZ_JAULBC010000002.1"/>
</dbReference>
<dbReference type="PANTHER" id="PTHR13887:SF41">
    <property type="entry name" value="THIOREDOXIN SUPERFAMILY PROTEIN"/>
    <property type="match status" value="1"/>
</dbReference>
<dbReference type="Proteomes" id="UP001560573">
    <property type="component" value="Unassembled WGS sequence"/>
</dbReference>
<evidence type="ECO:0000313" key="3">
    <source>
        <dbReference type="Proteomes" id="UP001560573"/>
    </source>
</evidence>
<dbReference type="Gene3D" id="3.40.30.10">
    <property type="entry name" value="Glutaredoxin"/>
    <property type="match status" value="1"/>
</dbReference>
<accession>A0ABV3ZBJ0</accession>
<evidence type="ECO:0000313" key="2">
    <source>
        <dbReference type="EMBL" id="MEX6687234.1"/>
    </source>
</evidence>
<reference evidence="2 3" key="1">
    <citation type="submission" date="2023-07" db="EMBL/GenBank/DDBJ databases">
        <authorList>
            <person name="Lian W.-H."/>
        </authorList>
    </citation>
    <scope>NUCLEOTIDE SEQUENCE [LARGE SCALE GENOMIC DNA]</scope>
    <source>
        <strain evidence="2 3">SYSU DXS3180</strain>
    </source>
</reference>
<dbReference type="CDD" id="cd03024">
    <property type="entry name" value="DsbA_FrnE"/>
    <property type="match status" value="1"/>
</dbReference>
<dbReference type="InterPro" id="IPR036249">
    <property type="entry name" value="Thioredoxin-like_sf"/>
</dbReference>
<comment type="caution">
    <text evidence="2">The sequence shown here is derived from an EMBL/GenBank/DDBJ whole genome shotgun (WGS) entry which is preliminary data.</text>
</comment>
<dbReference type="PANTHER" id="PTHR13887">
    <property type="entry name" value="GLUTATHIONE S-TRANSFERASE KAPPA"/>
    <property type="match status" value="1"/>
</dbReference>
<dbReference type="EMBL" id="JAULBC010000002">
    <property type="protein sequence ID" value="MEX6687234.1"/>
    <property type="molecule type" value="Genomic_DNA"/>
</dbReference>
<dbReference type="InterPro" id="IPR001853">
    <property type="entry name" value="DSBA-like_thioredoxin_dom"/>
</dbReference>
<proteinExistence type="predicted"/>
<feature type="domain" description="DSBA-like thioredoxin" evidence="1">
    <location>
        <begin position="3"/>
        <end position="205"/>
    </location>
</feature>
<organism evidence="2 3">
    <name type="scientific">Danxiaibacter flavus</name>
    <dbReference type="NCBI Taxonomy" id="3049108"/>
    <lineage>
        <taxon>Bacteria</taxon>
        <taxon>Pseudomonadati</taxon>
        <taxon>Bacteroidota</taxon>
        <taxon>Chitinophagia</taxon>
        <taxon>Chitinophagales</taxon>
        <taxon>Chitinophagaceae</taxon>
        <taxon>Danxiaibacter</taxon>
    </lineage>
</organism>
<protein>
    <submittedName>
        <fullName evidence="2">DsbA family oxidoreductase</fullName>
    </submittedName>
</protein>